<dbReference type="Gene3D" id="3.20.20.300">
    <property type="entry name" value="Glycoside hydrolase, family 3, N-terminal domain"/>
    <property type="match status" value="1"/>
</dbReference>
<dbReference type="Proteomes" id="UP000054212">
    <property type="component" value="Unassembled WGS sequence"/>
</dbReference>
<dbReference type="InterPro" id="IPR019800">
    <property type="entry name" value="Glyco_hydro_3_AS"/>
</dbReference>
<dbReference type="Pfam" id="PF00933">
    <property type="entry name" value="Glyco_hydro_3"/>
    <property type="match status" value="1"/>
</dbReference>
<evidence type="ECO:0000256" key="2">
    <source>
        <dbReference type="ARBA" id="ARBA00022801"/>
    </source>
</evidence>
<feature type="domain" description="Glycoside hydrolase family 3 N-terminal" evidence="4">
    <location>
        <begin position="8"/>
        <end position="249"/>
    </location>
</feature>
<dbReference type="AlphaFoldDB" id="A0A0R2Q314"/>
<sequence length="404" mass="43364">VTRLFVPEGSPFPTPALLGRCNDLELTESSFRELGKVLKFIGVDLNLAPVADVATQSDNPIVAVRAFGNDADLVSRHVVSAVKGLRSAGIASCIKHFPGHGGVLEDSHHDLPQLTGEIDELISTHLKPFISGIGDGVEAIMMGHILLSAIDSTSPASCSSLITRKLLRKKLGFNGLVVTDALDMGALGGTKKIHTSALRAISAGADLLCFSGLYDQSSFVENSLVAIREAVEAGEINSQSIKDNAEKIWSWRPPVTTDLSPASLPEVSKFKSGVHYQGKLSISTDQISLIELSADPTIAAGFVGWGLRRPFMRAGVKVKLESSDIDLSTHNQGCLVVAFRDAFRDNKILVALDRINRSRPDAIFVDMGWPTWSFNPKNIIRTFGSSALASEITVALMIEGLDDH</sequence>
<dbReference type="InterPro" id="IPR017853">
    <property type="entry name" value="GH"/>
</dbReference>
<evidence type="ECO:0000313" key="5">
    <source>
        <dbReference type="EMBL" id="KRO44428.1"/>
    </source>
</evidence>
<name>A0A0R2Q314_9ACTN</name>
<dbReference type="GO" id="GO:0009254">
    <property type="term" value="P:peptidoglycan turnover"/>
    <property type="evidence" value="ECO:0007669"/>
    <property type="project" value="TreeGrafter"/>
</dbReference>
<reference evidence="5 6" key="1">
    <citation type="submission" date="2015-10" db="EMBL/GenBank/DDBJ databases">
        <title>Metagenome-Assembled Genomes uncover a global brackish microbiome.</title>
        <authorList>
            <person name="Hugerth L.W."/>
            <person name="Larsson J."/>
            <person name="Alneberg J."/>
            <person name="Lindh M.V."/>
            <person name="Legrand C."/>
            <person name="Pinhassi J."/>
            <person name="Andersson A.F."/>
        </authorList>
    </citation>
    <scope>NUCLEOTIDE SEQUENCE [LARGE SCALE GENOMIC DNA]</scope>
    <source>
        <strain evidence="5">BACL2 MAG-120813-bin23</strain>
    </source>
</reference>
<keyword evidence="3" id="KW-0326">Glycosidase</keyword>
<dbReference type="SUPFAM" id="SSF51445">
    <property type="entry name" value="(Trans)glycosidases"/>
    <property type="match status" value="1"/>
</dbReference>
<feature type="non-terminal residue" evidence="5">
    <location>
        <position position="1"/>
    </location>
</feature>
<evidence type="ECO:0000313" key="6">
    <source>
        <dbReference type="Proteomes" id="UP000054212"/>
    </source>
</evidence>
<evidence type="ECO:0000256" key="3">
    <source>
        <dbReference type="ARBA" id="ARBA00023295"/>
    </source>
</evidence>
<gene>
    <name evidence="5" type="ORF">ABR61_01455</name>
</gene>
<dbReference type="PANTHER" id="PTHR30480">
    <property type="entry name" value="BETA-HEXOSAMINIDASE-RELATED"/>
    <property type="match status" value="1"/>
</dbReference>
<keyword evidence="2" id="KW-0378">Hydrolase</keyword>
<dbReference type="GO" id="GO:0004553">
    <property type="term" value="F:hydrolase activity, hydrolyzing O-glycosyl compounds"/>
    <property type="evidence" value="ECO:0007669"/>
    <property type="project" value="InterPro"/>
</dbReference>
<evidence type="ECO:0000259" key="4">
    <source>
        <dbReference type="Pfam" id="PF00933"/>
    </source>
</evidence>
<comment type="similarity">
    <text evidence="1">Belongs to the glycosyl hydrolase 3 family.</text>
</comment>
<evidence type="ECO:0000256" key="1">
    <source>
        <dbReference type="ARBA" id="ARBA00005336"/>
    </source>
</evidence>
<dbReference type="EMBL" id="LIAT01000161">
    <property type="protein sequence ID" value="KRO44428.1"/>
    <property type="molecule type" value="Genomic_DNA"/>
</dbReference>
<dbReference type="PROSITE" id="PS00775">
    <property type="entry name" value="GLYCOSYL_HYDROL_F3"/>
    <property type="match status" value="1"/>
</dbReference>
<dbReference type="PANTHER" id="PTHR30480:SF16">
    <property type="entry name" value="GLYCOSIDE HYDROLASE FAMILY 3 DOMAIN PROTEIN"/>
    <property type="match status" value="1"/>
</dbReference>
<protein>
    <recommendedName>
        <fullName evidence="4">Glycoside hydrolase family 3 N-terminal domain-containing protein</fullName>
    </recommendedName>
</protein>
<proteinExistence type="inferred from homology"/>
<organism evidence="5 6">
    <name type="scientific">Actinobacteria bacterium BACL2 MAG-120813-bin23</name>
    <dbReference type="NCBI Taxonomy" id="1655569"/>
    <lineage>
        <taxon>Bacteria</taxon>
        <taxon>Bacillati</taxon>
        <taxon>Actinomycetota</taxon>
        <taxon>Actinomycetes</taxon>
        <taxon>Actinomycetes incertae sedis</taxon>
        <taxon>ac1 cluster</taxon>
    </lineage>
</organism>
<accession>A0A0R2Q314</accession>
<dbReference type="InterPro" id="IPR050226">
    <property type="entry name" value="NagZ_Beta-hexosaminidase"/>
</dbReference>
<dbReference type="GO" id="GO:0005975">
    <property type="term" value="P:carbohydrate metabolic process"/>
    <property type="evidence" value="ECO:0007669"/>
    <property type="project" value="InterPro"/>
</dbReference>
<comment type="caution">
    <text evidence="5">The sequence shown here is derived from an EMBL/GenBank/DDBJ whole genome shotgun (WGS) entry which is preliminary data.</text>
</comment>
<dbReference type="InterPro" id="IPR001764">
    <property type="entry name" value="Glyco_hydro_3_N"/>
</dbReference>
<dbReference type="InterPro" id="IPR036962">
    <property type="entry name" value="Glyco_hydro_3_N_sf"/>
</dbReference>